<gene>
    <name evidence="1" type="ORF">GCM10011349_13130</name>
</gene>
<protein>
    <recommendedName>
        <fullName evidence="3">ATP-grasp domain-containing protein</fullName>
    </recommendedName>
</protein>
<accession>A0ABQ2JHR8</accession>
<comment type="caution">
    <text evidence="1">The sequence shown here is derived from an EMBL/GenBank/DDBJ whole genome shotgun (WGS) entry which is preliminary data.</text>
</comment>
<organism evidence="1 2">
    <name type="scientific">Novosphingobium indicum</name>
    <dbReference type="NCBI Taxonomy" id="462949"/>
    <lineage>
        <taxon>Bacteria</taxon>
        <taxon>Pseudomonadati</taxon>
        <taxon>Pseudomonadota</taxon>
        <taxon>Alphaproteobacteria</taxon>
        <taxon>Sphingomonadales</taxon>
        <taxon>Sphingomonadaceae</taxon>
        <taxon>Novosphingobium</taxon>
    </lineage>
</organism>
<name>A0ABQ2JHR8_9SPHN</name>
<dbReference type="SUPFAM" id="SSF56059">
    <property type="entry name" value="Glutathione synthetase ATP-binding domain-like"/>
    <property type="match status" value="1"/>
</dbReference>
<dbReference type="Proteomes" id="UP000605099">
    <property type="component" value="Unassembled WGS sequence"/>
</dbReference>
<sequence length="347" mass="39052">MGYDFHLGRNGPALIEINTNAGGAILNAALARAQRSCCSDAITPEFMDMTAFDTDIAEMFAKEWRHQHETGSPATIAIVDDRPGEQYLYPEFLLMQRLLQRHGHEVWIADPSELEYRDGCLRRSGTRIDLVYNRLTDFSLEQPEHAALRAAYDDASVVVTPNPHNHALFADKRNLTLLSDSTLLAEWGVDPALIRILSAGVPATERVTPDRTDRFWSNRKQFFFKPSSGFGSRAAYRGDKLTRTVWQEICQGDYVAQAYVAPSERLIEFDGEKQRRKIDVRLYTYEGRILLVAARLYQGQTTNMRTIGGGFAPVLLTTTAGLSTACQMCANRTEVIVSPPTRMDRQR</sequence>
<evidence type="ECO:0008006" key="3">
    <source>
        <dbReference type="Google" id="ProtNLM"/>
    </source>
</evidence>
<reference evidence="2" key="1">
    <citation type="journal article" date="2019" name="Int. J. Syst. Evol. Microbiol.">
        <title>The Global Catalogue of Microorganisms (GCM) 10K type strain sequencing project: providing services to taxonomists for standard genome sequencing and annotation.</title>
        <authorList>
            <consortium name="The Broad Institute Genomics Platform"/>
            <consortium name="The Broad Institute Genome Sequencing Center for Infectious Disease"/>
            <person name="Wu L."/>
            <person name="Ma J."/>
        </authorList>
    </citation>
    <scope>NUCLEOTIDE SEQUENCE [LARGE SCALE GENOMIC DNA]</scope>
    <source>
        <strain evidence="2">CGMCC 1.6784</strain>
    </source>
</reference>
<evidence type="ECO:0000313" key="2">
    <source>
        <dbReference type="Proteomes" id="UP000605099"/>
    </source>
</evidence>
<evidence type="ECO:0000313" key="1">
    <source>
        <dbReference type="EMBL" id="GGN46226.1"/>
    </source>
</evidence>
<dbReference type="EMBL" id="BMLK01000005">
    <property type="protein sequence ID" value="GGN46226.1"/>
    <property type="molecule type" value="Genomic_DNA"/>
</dbReference>
<proteinExistence type="predicted"/>
<keyword evidence="2" id="KW-1185">Reference proteome</keyword>